<keyword evidence="2" id="KW-1185">Reference proteome</keyword>
<comment type="caution">
    <text evidence="1">The sequence shown here is derived from an EMBL/GenBank/DDBJ whole genome shotgun (WGS) entry which is preliminary data.</text>
</comment>
<dbReference type="AlphaFoldDB" id="A0AAU9XBD2"/>
<sequence length="116" mass="12586">MISVTQQWRTISLNLFLFVIGGGAGYPSGIEFKNASICDGFHDHTAKIKISPWPFIATGTLATVSVTLTPAVDVLDAYSKYILKSESDGKVILKGRENFCKNADFQELCSLPADGK</sequence>
<evidence type="ECO:0000313" key="1">
    <source>
        <dbReference type="EMBL" id="CAH3143183.1"/>
    </source>
</evidence>
<reference evidence="1 2" key="1">
    <citation type="submission" date="2022-05" db="EMBL/GenBank/DDBJ databases">
        <authorList>
            <consortium name="Genoscope - CEA"/>
            <person name="William W."/>
        </authorList>
    </citation>
    <scope>NUCLEOTIDE SEQUENCE [LARGE SCALE GENOMIC DNA]</scope>
</reference>
<evidence type="ECO:0000313" key="2">
    <source>
        <dbReference type="Proteomes" id="UP001159428"/>
    </source>
</evidence>
<dbReference type="EMBL" id="CALNXJ010000037">
    <property type="protein sequence ID" value="CAH3143183.1"/>
    <property type="molecule type" value="Genomic_DNA"/>
</dbReference>
<dbReference type="Proteomes" id="UP001159428">
    <property type="component" value="Unassembled WGS sequence"/>
</dbReference>
<gene>
    <name evidence="1" type="ORF">PMEA_00020480</name>
</gene>
<accession>A0AAU9XBD2</accession>
<organism evidence="1 2">
    <name type="scientific">Pocillopora meandrina</name>
    <dbReference type="NCBI Taxonomy" id="46732"/>
    <lineage>
        <taxon>Eukaryota</taxon>
        <taxon>Metazoa</taxon>
        <taxon>Cnidaria</taxon>
        <taxon>Anthozoa</taxon>
        <taxon>Hexacorallia</taxon>
        <taxon>Scleractinia</taxon>
        <taxon>Astrocoeniina</taxon>
        <taxon>Pocilloporidae</taxon>
        <taxon>Pocillopora</taxon>
    </lineage>
</organism>
<protein>
    <submittedName>
        <fullName evidence="1">Uncharacterized protein</fullName>
    </submittedName>
</protein>
<name>A0AAU9XBD2_9CNID</name>
<proteinExistence type="predicted"/>